<organism evidence="1 2">
    <name type="scientific">Pectobacterium polaris</name>
    <dbReference type="NCBI Taxonomy" id="2042057"/>
    <lineage>
        <taxon>Bacteria</taxon>
        <taxon>Pseudomonadati</taxon>
        <taxon>Pseudomonadota</taxon>
        <taxon>Gammaproteobacteria</taxon>
        <taxon>Enterobacterales</taxon>
        <taxon>Pectobacteriaceae</taxon>
        <taxon>Pectobacterium</taxon>
    </lineage>
</organism>
<keyword evidence="2" id="KW-1185">Reference proteome</keyword>
<accession>A0ABT0QRT5</accession>
<dbReference type="EMBL" id="SGPX01000008">
    <property type="protein sequence ID" value="MCL6352523.1"/>
    <property type="molecule type" value="Genomic_DNA"/>
</dbReference>
<sequence length="71" mass="7773">MRWLPLNTWPVVGLALKGRCEQRSNLLPADLSPQSLTGVSSWGLARLPPSCNSNYLGRHLCYCASSTLAMI</sequence>
<name>A0ABT0QRT5_9GAMM</name>
<evidence type="ECO:0000313" key="1">
    <source>
        <dbReference type="EMBL" id="MCL6352523.1"/>
    </source>
</evidence>
<comment type="caution">
    <text evidence="1">The sequence shown here is derived from an EMBL/GenBank/DDBJ whole genome shotgun (WGS) entry which is preliminary data.</text>
</comment>
<protein>
    <submittedName>
        <fullName evidence="1">Uncharacterized protein</fullName>
    </submittedName>
</protein>
<dbReference type="Proteomes" id="UP001055618">
    <property type="component" value="Unassembled WGS sequence"/>
</dbReference>
<evidence type="ECO:0000313" key="2">
    <source>
        <dbReference type="Proteomes" id="UP001055618"/>
    </source>
</evidence>
<reference evidence="1" key="1">
    <citation type="submission" date="2019-02" db="EMBL/GenBank/DDBJ databases">
        <title>New Zealand Erwinia strains with phe-tRNA free attachment sites.</title>
        <authorList>
            <person name="Nunes-Leite L."/>
            <person name="Pitman A.R."/>
        </authorList>
    </citation>
    <scope>NUCLEOTIDE SEQUENCE</scope>
    <source>
        <strain evidence="1">Ec-143</strain>
    </source>
</reference>
<proteinExistence type="predicted"/>
<gene>
    <name evidence="1" type="ORF">EXT50_15260</name>
</gene>